<dbReference type="CDD" id="cd06222">
    <property type="entry name" value="RNase_H_like"/>
    <property type="match status" value="1"/>
</dbReference>
<evidence type="ECO:0000259" key="2">
    <source>
        <dbReference type="Pfam" id="PF13456"/>
    </source>
</evidence>
<dbReference type="Gene3D" id="3.30.420.10">
    <property type="entry name" value="Ribonuclease H-like superfamily/Ribonuclease H"/>
    <property type="match status" value="1"/>
</dbReference>
<dbReference type="Proteomes" id="UP001293254">
    <property type="component" value="Unassembled WGS sequence"/>
</dbReference>
<dbReference type="SUPFAM" id="SSF53098">
    <property type="entry name" value="Ribonuclease H-like"/>
    <property type="match status" value="1"/>
</dbReference>
<sequence>MDYQSGVWNSDLIDLLFCSEDAVVIKSIPLGRSIEYDTHIWHFDKRDRPGPSPTSRGKQFQHGSPQPWTGSINLQLIPRTKIIGSPPKVDEVKINFDASVRNSPGAGLGAITRDNEGRCLAWRTIFHPDIRDPEHGEALAACLAMEICADFGWTKCVVEGDCALIIQKLATSR</sequence>
<dbReference type="InterPro" id="IPR044730">
    <property type="entry name" value="RNase_H-like_dom_plant"/>
</dbReference>
<dbReference type="GO" id="GO:0004523">
    <property type="term" value="F:RNA-DNA hybrid ribonuclease activity"/>
    <property type="evidence" value="ECO:0007669"/>
    <property type="project" value="InterPro"/>
</dbReference>
<keyword evidence="4" id="KW-1185">Reference proteome</keyword>
<evidence type="ECO:0000313" key="3">
    <source>
        <dbReference type="EMBL" id="KAK4422048.1"/>
    </source>
</evidence>
<evidence type="ECO:0000313" key="4">
    <source>
        <dbReference type="Proteomes" id="UP001293254"/>
    </source>
</evidence>
<protein>
    <recommendedName>
        <fullName evidence="2">RNase H type-1 domain-containing protein</fullName>
    </recommendedName>
</protein>
<dbReference type="EMBL" id="JACGWO010000008">
    <property type="protein sequence ID" value="KAK4422048.1"/>
    <property type="molecule type" value="Genomic_DNA"/>
</dbReference>
<gene>
    <name evidence="3" type="ORF">Salat_2155600</name>
</gene>
<dbReference type="Pfam" id="PF13456">
    <property type="entry name" value="RVT_3"/>
    <property type="match status" value="1"/>
</dbReference>
<dbReference type="PANTHER" id="PTHR47074">
    <property type="entry name" value="BNAC02G40300D PROTEIN"/>
    <property type="match status" value="1"/>
</dbReference>
<organism evidence="3 4">
    <name type="scientific">Sesamum alatum</name>
    <dbReference type="NCBI Taxonomy" id="300844"/>
    <lineage>
        <taxon>Eukaryota</taxon>
        <taxon>Viridiplantae</taxon>
        <taxon>Streptophyta</taxon>
        <taxon>Embryophyta</taxon>
        <taxon>Tracheophyta</taxon>
        <taxon>Spermatophyta</taxon>
        <taxon>Magnoliopsida</taxon>
        <taxon>eudicotyledons</taxon>
        <taxon>Gunneridae</taxon>
        <taxon>Pentapetalae</taxon>
        <taxon>asterids</taxon>
        <taxon>lamiids</taxon>
        <taxon>Lamiales</taxon>
        <taxon>Pedaliaceae</taxon>
        <taxon>Sesamum</taxon>
    </lineage>
</organism>
<dbReference type="InterPro" id="IPR052929">
    <property type="entry name" value="RNase_H-like_EbsB-rel"/>
</dbReference>
<feature type="region of interest" description="Disordered" evidence="1">
    <location>
        <begin position="45"/>
        <end position="68"/>
    </location>
</feature>
<dbReference type="GO" id="GO:0003676">
    <property type="term" value="F:nucleic acid binding"/>
    <property type="evidence" value="ECO:0007669"/>
    <property type="project" value="InterPro"/>
</dbReference>
<dbReference type="InterPro" id="IPR002156">
    <property type="entry name" value="RNaseH_domain"/>
</dbReference>
<dbReference type="InterPro" id="IPR012337">
    <property type="entry name" value="RNaseH-like_sf"/>
</dbReference>
<feature type="compositionally biased region" description="Polar residues" evidence="1">
    <location>
        <begin position="53"/>
        <end position="68"/>
    </location>
</feature>
<name>A0AAE1Y1L2_9LAMI</name>
<proteinExistence type="predicted"/>
<evidence type="ECO:0000256" key="1">
    <source>
        <dbReference type="SAM" id="MobiDB-lite"/>
    </source>
</evidence>
<feature type="domain" description="RNase H type-1" evidence="2">
    <location>
        <begin position="95"/>
        <end position="170"/>
    </location>
</feature>
<dbReference type="AlphaFoldDB" id="A0AAE1Y1L2"/>
<comment type="caution">
    <text evidence="3">The sequence shown here is derived from an EMBL/GenBank/DDBJ whole genome shotgun (WGS) entry which is preliminary data.</text>
</comment>
<accession>A0AAE1Y1L2</accession>
<dbReference type="InterPro" id="IPR036397">
    <property type="entry name" value="RNaseH_sf"/>
</dbReference>
<reference evidence="3" key="1">
    <citation type="submission" date="2020-06" db="EMBL/GenBank/DDBJ databases">
        <authorList>
            <person name="Li T."/>
            <person name="Hu X."/>
            <person name="Zhang T."/>
            <person name="Song X."/>
            <person name="Zhang H."/>
            <person name="Dai N."/>
            <person name="Sheng W."/>
            <person name="Hou X."/>
            <person name="Wei L."/>
        </authorList>
    </citation>
    <scope>NUCLEOTIDE SEQUENCE</scope>
    <source>
        <strain evidence="3">3651</strain>
        <tissue evidence="3">Leaf</tissue>
    </source>
</reference>
<reference evidence="3" key="2">
    <citation type="journal article" date="2024" name="Plant">
        <title>Genomic evolution and insights into agronomic trait innovations of Sesamum species.</title>
        <authorList>
            <person name="Miao H."/>
            <person name="Wang L."/>
            <person name="Qu L."/>
            <person name="Liu H."/>
            <person name="Sun Y."/>
            <person name="Le M."/>
            <person name="Wang Q."/>
            <person name="Wei S."/>
            <person name="Zheng Y."/>
            <person name="Lin W."/>
            <person name="Duan Y."/>
            <person name="Cao H."/>
            <person name="Xiong S."/>
            <person name="Wang X."/>
            <person name="Wei L."/>
            <person name="Li C."/>
            <person name="Ma Q."/>
            <person name="Ju M."/>
            <person name="Zhao R."/>
            <person name="Li G."/>
            <person name="Mu C."/>
            <person name="Tian Q."/>
            <person name="Mei H."/>
            <person name="Zhang T."/>
            <person name="Gao T."/>
            <person name="Zhang H."/>
        </authorList>
    </citation>
    <scope>NUCLEOTIDE SEQUENCE</scope>
    <source>
        <strain evidence="3">3651</strain>
    </source>
</reference>
<dbReference type="PANTHER" id="PTHR47074:SF11">
    <property type="entry name" value="REVERSE TRANSCRIPTASE-LIKE PROTEIN"/>
    <property type="match status" value="1"/>
</dbReference>